<dbReference type="InterPro" id="IPR007368">
    <property type="entry name" value="DUF434"/>
</dbReference>
<dbReference type="PATRIC" id="fig|1434123.4.peg.1132"/>
<name>A0A0E3Q3Y6_9EURY</name>
<dbReference type="PANTHER" id="PTHR42252:SF1">
    <property type="entry name" value="DUF434 DOMAIN-CONTAINING PROTEIN"/>
    <property type="match status" value="1"/>
</dbReference>
<proteinExistence type="predicted"/>
<keyword evidence="4" id="KW-1185">Reference proteome</keyword>
<dbReference type="KEGG" id="mvc:MSVAZ_0974"/>
<evidence type="ECO:0000313" key="4">
    <source>
        <dbReference type="Proteomes" id="UP000033096"/>
    </source>
</evidence>
<accession>A0A0E3Q3Y6</accession>
<evidence type="ECO:0000259" key="1">
    <source>
        <dbReference type="Pfam" id="PF04256"/>
    </source>
</evidence>
<dbReference type="InterPro" id="IPR041652">
    <property type="entry name" value="DUF5616"/>
</dbReference>
<reference evidence="3 4" key="1">
    <citation type="submission" date="2014-07" db="EMBL/GenBank/DDBJ databases">
        <title>Methanogenic archaea and the global carbon cycle.</title>
        <authorList>
            <person name="Henriksen J.R."/>
            <person name="Luke J."/>
            <person name="Reinhart S."/>
            <person name="Benedict M.N."/>
            <person name="Youngblut N.D."/>
            <person name="Metcalf M.E."/>
            <person name="Whitaker R.J."/>
            <person name="Metcalf W.W."/>
        </authorList>
    </citation>
    <scope>NUCLEOTIDE SEQUENCE [LARGE SCALE GENOMIC DNA]</scope>
    <source>
        <strain evidence="3 4">Z-761</strain>
    </source>
</reference>
<dbReference type="GeneID" id="24809375"/>
<feature type="domain" description="DUF5616" evidence="2">
    <location>
        <begin position="84"/>
        <end position="228"/>
    </location>
</feature>
<evidence type="ECO:0000313" key="3">
    <source>
        <dbReference type="EMBL" id="AKB43243.1"/>
    </source>
</evidence>
<evidence type="ECO:0008006" key="5">
    <source>
        <dbReference type="Google" id="ProtNLM"/>
    </source>
</evidence>
<feature type="domain" description="DUF434" evidence="1">
    <location>
        <begin position="24"/>
        <end position="79"/>
    </location>
</feature>
<dbReference type="AlphaFoldDB" id="A0A0E3Q3Y6"/>
<sequence>MRDTHVSSADLSGSCLKEELLKEKLLKPARDIRSILRWSYPKFATIRFVADHFQLSLEERYILTRVIMPPDRIVSRINKKVSCTDIKDRDLLLDGYNVLLSVDSLLKKEPMWFCDDGYIRDTRYYFSKAKQAEDIEEATNAVLKFLSETGPKSVVFLLDAQISRSGELAGFIRHKMKEYGILGEAKTSKIADFELKNEGGNSEKKIVLATSDGIIIDSALEILDIPACLMEKMGIEPIRLY</sequence>
<dbReference type="RefSeq" id="WP_048118873.1">
    <property type="nucleotide sequence ID" value="NZ_CP009520.1"/>
</dbReference>
<protein>
    <recommendedName>
        <fullName evidence="5">DUF434 domain-containing protein</fullName>
    </recommendedName>
</protein>
<organism evidence="3 4">
    <name type="scientific">Methanosarcina vacuolata Z-761</name>
    <dbReference type="NCBI Taxonomy" id="1434123"/>
    <lineage>
        <taxon>Archaea</taxon>
        <taxon>Methanobacteriati</taxon>
        <taxon>Methanobacteriota</taxon>
        <taxon>Stenosarchaea group</taxon>
        <taxon>Methanomicrobia</taxon>
        <taxon>Methanosarcinales</taxon>
        <taxon>Methanosarcinaceae</taxon>
        <taxon>Methanosarcina</taxon>
    </lineage>
</organism>
<dbReference type="STRING" id="1434123.MSVAZ_0974"/>
<gene>
    <name evidence="3" type="ORF">MSVAZ_0974</name>
</gene>
<evidence type="ECO:0000259" key="2">
    <source>
        <dbReference type="Pfam" id="PF18481"/>
    </source>
</evidence>
<dbReference type="Pfam" id="PF04256">
    <property type="entry name" value="DUF434"/>
    <property type="match status" value="1"/>
</dbReference>
<dbReference type="EMBL" id="CP009520">
    <property type="protein sequence ID" value="AKB43243.1"/>
    <property type="molecule type" value="Genomic_DNA"/>
</dbReference>
<dbReference type="PANTHER" id="PTHR42252">
    <property type="entry name" value="DUF5616 DOMAIN-CONTAINING PROTEIN"/>
    <property type="match status" value="1"/>
</dbReference>
<dbReference type="HOGENOM" id="CLU_102155_0_0_2"/>
<dbReference type="Proteomes" id="UP000033096">
    <property type="component" value="Chromosome"/>
</dbReference>
<dbReference type="Pfam" id="PF18481">
    <property type="entry name" value="DUF5616"/>
    <property type="match status" value="1"/>
</dbReference>